<sequence>MNILLNGEPMVHAEGELTLSSLLATHLFHGVRGVAVAVNHEVIPKSQWDVFQLKENDNILIIKATQGG</sequence>
<evidence type="ECO:0000313" key="2">
    <source>
        <dbReference type="Proteomes" id="UP000647133"/>
    </source>
</evidence>
<dbReference type="EMBL" id="JACYTQ010000003">
    <property type="protein sequence ID" value="MBD8489239.1"/>
    <property type="molecule type" value="Genomic_DNA"/>
</dbReference>
<dbReference type="CDD" id="cd00565">
    <property type="entry name" value="Ubl_ThiS"/>
    <property type="match status" value="1"/>
</dbReference>
<dbReference type="NCBIfam" id="TIGR01683">
    <property type="entry name" value="thiS"/>
    <property type="match status" value="1"/>
</dbReference>
<name>A0ABR9AK99_9BACT</name>
<keyword evidence="2" id="KW-1185">Reference proteome</keyword>
<dbReference type="Proteomes" id="UP000647133">
    <property type="component" value="Unassembled WGS sequence"/>
</dbReference>
<dbReference type="InterPro" id="IPR012675">
    <property type="entry name" value="Beta-grasp_dom_sf"/>
</dbReference>
<dbReference type="PANTHER" id="PTHR34472:SF1">
    <property type="entry name" value="SULFUR CARRIER PROTEIN THIS"/>
    <property type="match status" value="1"/>
</dbReference>
<dbReference type="RefSeq" id="WP_192010124.1">
    <property type="nucleotide sequence ID" value="NZ_JACYTQ010000003.1"/>
</dbReference>
<dbReference type="Pfam" id="PF02597">
    <property type="entry name" value="ThiS"/>
    <property type="match status" value="1"/>
</dbReference>
<dbReference type="PANTHER" id="PTHR34472">
    <property type="entry name" value="SULFUR CARRIER PROTEIN THIS"/>
    <property type="match status" value="1"/>
</dbReference>
<reference evidence="1 2" key="1">
    <citation type="submission" date="2020-09" db="EMBL/GenBank/DDBJ databases">
        <title>Echinicola sp. CAU 1574 isolated from sand of Sido Beach.</title>
        <authorList>
            <person name="Kim W."/>
        </authorList>
    </citation>
    <scope>NUCLEOTIDE SEQUENCE [LARGE SCALE GENOMIC DNA]</scope>
    <source>
        <strain evidence="1 2">CAU 1574</strain>
    </source>
</reference>
<dbReference type="InterPro" id="IPR003749">
    <property type="entry name" value="ThiS/MoaD-like"/>
</dbReference>
<comment type="caution">
    <text evidence="1">The sequence shown here is derived from an EMBL/GenBank/DDBJ whole genome shotgun (WGS) entry which is preliminary data.</text>
</comment>
<evidence type="ECO:0000313" key="1">
    <source>
        <dbReference type="EMBL" id="MBD8489239.1"/>
    </source>
</evidence>
<accession>A0ABR9AK99</accession>
<dbReference type="InterPro" id="IPR010035">
    <property type="entry name" value="Thi_S"/>
</dbReference>
<gene>
    <name evidence="1" type="primary">thiS</name>
    <name evidence="1" type="ORF">IFO69_10830</name>
</gene>
<protein>
    <submittedName>
        <fullName evidence="1">Sulfur carrier protein ThiS</fullName>
    </submittedName>
</protein>
<dbReference type="InterPro" id="IPR016155">
    <property type="entry name" value="Mopterin_synth/thiamin_S_b"/>
</dbReference>
<dbReference type="Gene3D" id="3.10.20.30">
    <property type="match status" value="1"/>
</dbReference>
<organism evidence="1 2">
    <name type="scientific">Echinicola arenosa</name>
    <dbReference type="NCBI Taxonomy" id="2774144"/>
    <lineage>
        <taxon>Bacteria</taxon>
        <taxon>Pseudomonadati</taxon>
        <taxon>Bacteroidota</taxon>
        <taxon>Cytophagia</taxon>
        <taxon>Cytophagales</taxon>
        <taxon>Cyclobacteriaceae</taxon>
        <taxon>Echinicola</taxon>
    </lineage>
</organism>
<proteinExistence type="predicted"/>
<dbReference type="SUPFAM" id="SSF54285">
    <property type="entry name" value="MoaD/ThiS"/>
    <property type="match status" value="1"/>
</dbReference>